<evidence type="ECO:0000313" key="2">
    <source>
        <dbReference type="Proteomes" id="UP000326757"/>
    </source>
</evidence>
<evidence type="ECO:0000313" key="1">
    <source>
        <dbReference type="EMBL" id="KAB8291813.1"/>
    </source>
</evidence>
<dbReference type="Proteomes" id="UP000326757">
    <property type="component" value="Unassembled WGS sequence"/>
</dbReference>
<dbReference type="AlphaFoldDB" id="A0A5N6JSF7"/>
<protein>
    <submittedName>
        <fullName evidence="1">Uncharacterized protein</fullName>
    </submittedName>
</protein>
<name>A0A5N6JSF7_MONLA</name>
<comment type="caution">
    <text evidence="1">The sequence shown here is derived from an EMBL/GenBank/DDBJ whole genome shotgun (WGS) entry which is preliminary data.</text>
</comment>
<accession>A0A5N6JSF7</accession>
<keyword evidence="2" id="KW-1185">Reference proteome</keyword>
<dbReference type="EMBL" id="VIGI01000014">
    <property type="protein sequence ID" value="KAB8291813.1"/>
    <property type="molecule type" value="Genomic_DNA"/>
</dbReference>
<reference evidence="1 2" key="1">
    <citation type="submission" date="2019-06" db="EMBL/GenBank/DDBJ databases">
        <title>Genome Sequence of the Brown Rot Fungal Pathogen Monilinia laxa.</title>
        <authorList>
            <person name="De Miccolis Angelini R.M."/>
            <person name="Landi L."/>
            <person name="Abate D."/>
            <person name="Pollastro S."/>
            <person name="Romanazzi G."/>
            <person name="Faretra F."/>
        </authorList>
    </citation>
    <scope>NUCLEOTIDE SEQUENCE [LARGE SCALE GENOMIC DNA]</scope>
    <source>
        <strain evidence="1 2">Mlax316</strain>
    </source>
</reference>
<gene>
    <name evidence="1" type="ORF">EYC80_006598</name>
</gene>
<proteinExistence type="predicted"/>
<sequence length="158" mass="18130">MSDHGGELNELIVYVSRGMINNSNDNDNDNDNGNVHNELVVNPVDPQSFPISVIPSHGFQYFASFLSILLHLKIPYSSSRPLPSFHSQIYPVLFSRLGQEKELFISLLEKSKMLLTIYLSKTPTISQKNRELCFLIYAYVFHSIFDFFQLLERGTKKI</sequence>
<organism evidence="1 2">
    <name type="scientific">Monilinia laxa</name>
    <name type="common">Brown rot fungus</name>
    <name type="synonym">Sclerotinia laxa</name>
    <dbReference type="NCBI Taxonomy" id="61186"/>
    <lineage>
        <taxon>Eukaryota</taxon>
        <taxon>Fungi</taxon>
        <taxon>Dikarya</taxon>
        <taxon>Ascomycota</taxon>
        <taxon>Pezizomycotina</taxon>
        <taxon>Leotiomycetes</taxon>
        <taxon>Helotiales</taxon>
        <taxon>Sclerotiniaceae</taxon>
        <taxon>Monilinia</taxon>
    </lineage>
</organism>